<evidence type="ECO:0000259" key="8">
    <source>
        <dbReference type="PROSITE" id="PS51379"/>
    </source>
</evidence>
<dbReference type="SUPFAM" id="SSF56176">
    <property type="entry name" value="FAD-binding/transporter-associated domain-like"/>
    <property type="match status" value="1"/>
</dbReference>
<protein>
    <submittedName>
        <fullName evidence="10">FAD-binding oxidoreductase</fullName>
    </submittedName>
</protein>
<dbReference type="GO" id="GO:0046872">
    <property type="term" value="F:metal ion binding"/>
    <property type="evidence" value="ECO:0007669"/>
    <property type="project" value="UniProtKB-KW"/>
</dbReference>
<dbReference type="Pfam" id="PF01565">
    <property type="entry name" value="FAD_binding_4"/>
    <property type="match status" value="1"/>
</dbReference>
<feature type="domain" description="4Fe-4S ferredoxin-type" evidence="8">
    <location>
        <begin position="615"/>
        <end position="648"/>
    </location>
</feature>
<evidence type="ECO:0000256" key="7">
    <source>
        <dbReference type="ARBA" id="ARBA00023014"/>
    </source>
</evidence>
<dbReference type="InterPro" id="IPR016166">
    <property type="entry name" value="FAD-bd_PCMH"/>
</dbReference>
<comment type="cofactor">
    <cofactor evidence="1">
        <name>FAD</name>
        <dbReference type="ChEBI" id="CHEBI:57692"/>
    </cofactor>
</comment>
<dbReference type="InterPro" id="IPR017900">
    <property type="entry name" value="4Fe4S_Fe_S_CS"/>
</dbReference>
<dbReference type="GO" id="GO:0008720">
    <property type="term" value="F:D-lactate dehydrogenase (NAD+) activity"/>
    <property type="evidence" value="ECO:0007669"/>
    <property type="project" value="TreeGrafter"/>
</dbReference>
<dbReference type="Gene3D" id="3.30.70.2740">
    <property type="match status" value="1"/>
</dbReference>
<gene>
    <name evidence="10" type="ORF">CRP01_16505</name>
</gene>
<comment type="caution">
    <text evidence="10">The sequence shown here is derived from an EMBL/GenBank/DDBJ whole genome shotgun (WGS) entry which is preliminary data.</text>
</comment>
<dbReference type="InterPro" id="IPR017896">
    <property type="entry name" value="4Fe4S_Fe-S-bd"/>
</dbReference>
<dbReference type="EMBL" id="PDUD01000021">
    <property type="protein sequence ID" value="PHN05589.1"/>
    <property type="molecule type" value="Genomic_DNA"/>
</dbReference>
<dbReference type="GO" id="GO:0004458">
    <property type="term" value="F:D-lactate dehydrogenase (cytochrome) activity"/>
    <property type="evidence" value="ECO:0007669"/>
    <property type="project" value="TreeGrafter"/>
</dbReference>
<dbReference type="PANTHER" id="PTHR11748">
    <property type="entry name" value="D-LACTATE DEHYDROGENASE"/>
    <property type="match status" value="1"/>
</dbReference>
<dbReference type="InterPro" id="IPR016169">
    <property type="entry name" value="FAD-bd_PCMH_sub2"/>
</dbReference>
<evidence type="ECO:0000256" key="2">
    <source>
        <dbReference type="ARBA" id="ARBA00022630"/>
    </source>
</evidence>
<evidence type="ECO:0000256" key="5">
    <source>
        <dbReference type="ARBA" id="ARBA00023002"/>
    </source>
</evidence>
<keyword evidence="4" id="KW-0274">FAD</keyword>
<keyword evidence="3" id="KW-0479">Metal-binding</keyword>
<dbReference type="GO" id="GO:1903457">
    <property type="term" value="P:lactate catabolic process"/>
    <property type="evidence" value="ECO:0007669"/>
    <property type="project" value="TreeGrafter"/>
</dbReference>
<reference evidence="10 11" key="1">
    <citation type="submission" date="2017-10" db="EMBL/GenBank/DDBJ databases">
        <title>The draft genome sequence of Lewinella nigricans NBRC 102662.</title>
        <authorList>
            <person name="Wang K."/>
        </authorList>
    </citation>
    <scope>NUCLEOTIDE SEQUENCE [LARGE SCALE GENOMIC DNA]</scope>
    <source>
        <strain evidence="10 11">NBRC 102662</strain>
    </source>
</reference>
<evidence type="ECO:0000256" key="1">
    <source>
        <dbReference type="ARBA" id="ARBA00001974"/>
    </source>
</evidence>
<dbReference type="Pfam" id="PF13534">
    <property type="entry name" value="Fer4_17"/>
    <property type="match status" value="1"/>
</dbReference>
<dbReference type="Gene3D" id="1.10.45.10">
    <property type="entry name" value="Vanillyl-alcohol Oxidase, Chain A, domain 4"/>
    <property type="match status" value="1"/>
</dbReference>
<accession>A0A2D0NBN2</accession>
<dbReference type="InterPro" id="IPR006094">
    <property type="entry name" value="Oxid_FAD_bind_N"/>
</dbReference>
<keyword evidence="11" id="KW-1185">Reference proteome</keyword>
<dbReference type="AlphaFoldDB" id="A0A2D0NBN2"/>
<dbReference type="Gene3D" id="3.30.70.2190">
    <property type="match status" value="1"/>
</dbReference>
<organism evidence="10 11">
    <name type="scientific">Flavilitoribacter nigricans (strain ATCC 23147 / DSM 23189 / NBRC 102662 / NCIMB 1420 / SS-2)</name>
    <name type="common">Lewinella nigricans</name>
    <dbReference type="NCBI Taxonomy" id="1122177"/>
    <lineage>
        <taxon>Bacteria</taxon>
        <taxon>Pseudomonadati</taxon>
        <taxon>Bacteroidota</taxon>
        <taxon>Saprospiria</taxon>
        <taxon>Saprospirales</taxon>
        <taxon>Lewinellaceae</taxon>
        <taxon>Flavilitoribacter</taxon>
    </lineage>
</organism>
<dbReference type="GO" id="GO:0051536">
    <property type="term" value="F:iron-sulfur cluster binding"/>
    <property type="evidence" value="ECO:0007669"/>
    <property type="project" value="UniProtKB-KW"/>
</dbReference>
<evidence type="ECO:0000313" key="10">
    <source>
        <dbReference type="EMBL" id="PHN05589.1"/>
    </source>
</evidence>
<keyword evidence="5" id="KW-0560">Oxidoreductase</keyword>
<feature type="domain" description="FAD-binding PCMH-type" evidence="9">
    <location>
        <begin position="35"/>
        <end position="274"/>
    </location>
</feature>
<dbReference type="PROSITE" id="PS51379">
    <property type="entry name" value="4FE4S_FER_2"/>
    <property type="match status" value="1"/>
</dbReference>
<dbReference type="InterPro" id="IPR016171">
    <property type="entry name" value="Vanillyl_alc_oxidase_C-sub2"/>
</dbReference>
<dbReference type="OrthoDB" id="9767256at2"/>
<dbReference type="RefSeq" id="WP_099151165.1">
    <property type="nucleotide sequence ID" value="NZ_PDUD01000021.1"/>
</dbReference>
<dbReference type="GO" id="GO:0071949">
    <property type="term" value="F:FAD binding"/>
    <property type="evidence" value="ECO:0007669"/>
    <property type="project" value="InterPro"/>
</dbReference>
<keyword evidence="6" id="KW-0408">Iron</keyword>
<name>A0A2D0NBN2_FLAN2</name>
<dbReference type="SUPFAM" id="SSF46548">
    <property type="entry name" value="alpha-helical ferredoxin"/>
    <property type="match status" value="1"/>
</dbReference>
<evidence type="ECO:0000256" key="6">
    <source>
        <dbReference type="ARBA" id="ARBA00023004"/>
    </source>
</evidence>
<dbReference type="InterPro" id="IPR004113">
    <property type="entry name" value="FAD-bd_oxidored_4_C"/>
</dbReference>
<dbReference type="InterPro" id="IPR036318">
    <property type="entry name" value="FAD-bd_PCMH-like_sf"/>
</dbReference>
<dbReference type="PANTHER" id="PTHR11748:SF119">
    <property type="entry name" value="D-2-HYDROXYGLUTARATE DEHYDROGENASE"/>
    <property type="match status" value="1"/>
</dbReference>
<dbReference type="Proteomes" id="UP000223913">
    <property type="component" value="Unassembled WGS sequence"/>
</dbReference>
<keyword evidence="2" id="KW-0285">Flavoprotein</keyword>
<evidence type="ECO:0000313" key="11">
    <source>
        <dbReference type="Proteomes" id="UP000223913"/>
    </source>
</evidence>
<dbReference type="PROSITE" id="PS00198">
    <property type="entry name" value="4FE4S_FER_1"/>
    <property type="match status" value="1"/>
</dbReference>
<evidence type="ECO:0000256" key="4">
    <source>
        <dbReference type="ARBA" id="ARBA00022827"/>
    </source>
</evidence>
<dbReference type="SUPFAM" id="SSF55103">
    <property type="entry name" value="FAD-linked oxidases, C-terminal domain"/>
    <property type="match status" value="1"/>
</dbReference>
<evidence type="ECO:0000256" key="3">
    <source>
        <dbReference type="ARBA" id="ARBA00022723"/>
    </source>
</evidence>
<keyword evidence="7" id="KW-0411">Iron-sulfur</keyword>
<evidence type="ECO:0000259" key="9">
    <source>
        <dbReference type="PROSITE" id="PS51387"/>
    </source>
</evidence>
<dbReference type="PROSITE" id="PS51387">
    <property type="entry name" value="FAD_PCMH"/>
    <property type="match status" value="1"/>
</dbReference>
<dbReference type="Pfam" id="PF02913">
    <property type="entry name" value="FAD-oxidase_C"/>
    <property type="match status" value="1"/>
</dbReference>
<dbReference type="InterPro" id="IPR016164">
    <property type="entry name" value="FAD-linked_Oxase-like_C"/>
</dbReference>
<dbReference type="Gene3D" id="3.30.465.10">
    <property type="match status" value="1"/>
</dbReference>
<proteinExistence type="predicted"/>
<sequence>MSDSIPFSELSDQLEGELFTSSLWRTLYATDGSVYRQLPDAVVLPRSTEDIKAVIRFAGKHQLPIIPRAAGTSLAGQVVGEGIVVDISRHFNRILEVDAEAGWVRVQPGVIRDELNQYLRPYGLFFGPNTSTANRCMIGGMVGNNSCGSTSIVYGSTRDHVLELKTVLSDGSEVSFQALSGEEFAEKCELEGLEGGIYRQLKDALSDPARQESIREQYPKEGIRRRNTGYAVDLLLHSNIFAEGGPDFNACTLLCGSEGTLAFTTEIKLHLNPLPAPKEVVLCAHFTSIDESLRAVQIAMAHQPSACELMDKIILDLTKKNIEQQKNRFFVEGDPAAILMIEFRGATPEEAETRADTLIDAFRAAGFGYAFPKVFAPATKRVWDLRKAGLGILANLPGDPKAVACIEDTAVEIADLPEYIAEFSEMMAEFGQEAVYYAHAGAGEIHLRPILNLKDRKDRQLFYDITYATAQLVKKYRGSLSGEHGDGRVRAPFLSDMIGADNYQLLREIKSTWDPQGIFNPGKIVDAPPMNTTLRYEEGQETPGYDTAFDFSGVGGLLRLAEKCNGSGDCRKLSFAGGVMCPSYRATREEKDTTRGRANVLREFLTRNTKENPFDHPEIATAMDLCISCKGCTAECPSNVDMSTLKSEFQYQYHKSHGASFRTRFFSRISRYNRLGSLFPALSNFFLTNTLTAAWIKSILGVAPQRSLPALSDRSLWKWWNREGKDLPVNAPHGRQVYLFCDEFINYNEAEIGEKTVRLLLHLGYEVRMIAHAESGRAAISKGMLDDARQLARANVETFSGRIDEHTPLLGIEPSAILTFRDEYPNLLRGQAQERARQLAPHCLLVDEFLAREAAAGFIRSEQFHDVSRKILLHGHCHQKALGDVAQSAFLLSLPANYTVEVIPSGCCGMAGSFGYEEEHYDLSMKIGELVLFPAVREAPADAVIAAPGTSCRHQIRDGAERQALHPVEVLWDAVK</sequence>